<sequence length="81" mass="9290">MAGTESDRPECRDVRGEVLSITRVSRLHTGPTHRSQWRASFRQQEDHPARSLVRKGGHELRKFSLSDIFVNISVSSWTMLV</sequence>
<keyword evidence="2" id="KW-1185">Reference proteome</keyword>
<evidence type="ECO:0000313" key="1">
    <source>
        <dbReference type="EMBL" id="GIY12624.1"/>
    </source>
</evidence>
<comment type="caution">
    <text evidence="1">The sequence shown here is derived from an EMBL/GenBank/DDBJ whole genome shotgun (WGS) entry which is preliminary data.</text>
</comment>
<accession>A0AAV4QWH6</accession>
<gene>
    <name evidence="1" type="ORF">CEXT_126141</name>
</gene>
<proteinExistence type="predicted"/>
<dbReference type="Proteomes" id="UP001054945">
    <property type="component" value="Unassembled WGS sequence"/>
</dbReference>
<dbReference type="EMBL" id="BPLR01006817">
    <property type="protein sequence ID" value="GIY12624.1"/>
    <property type="molecule type" value="Genomic_DNA"/>
</dbReference>
<evidence type="ECO:0000313" key="2">
    <source>
        <dbReference type="Proteomes" id="UP001054945"/>
    </source>
</evidence>
<name>A0AAV4QWH6_CAEEX</name>
<reference evidence="1 2" key="1">
    <citation type="submission" date="2021-06" db="EMBL/GenBank/DDBJ databases">
        <title>Caerostris extrusa draft genome.</title>
        <authorList>
            <person name="Kono N."/>
            <person name="Arakawa K."/>
        </authorList>
    </citation>
    <scope>NUCLEOTIDE SEQUENCE [LARGE SCALE GENOMIC DNA]</scope>
</reference>
<protein>
    <submittedName>
        <fullName evidence="1">Uncharacterized protein</fullName>
    </submittedName>
</protein>
<organism evidence="1 2">
    <name type="scientific">Caerostris extrusa</name>
    <name type="common">Bark spider</name>
    <name type="synonym">Caerostris bankana</name>
    <dbReference type="NCBI Taxonomy" id="172846"/>
    <lineage>
        <taxon>Eukaryota</taxon>
        <taxon>Metazoa</taxon>
        <taxon>Ecdysozoa</taxon>
        <taxon>Arthropoda</taxon>
        <taxon>Chelicerata</taxon>
        <taxon>Arachnida</taxon>
        <taxon>Araneae</taxon>
        <taxon>Araneomorphae</taxon>
        <taxon>Entelegynae</taxon>
        <taxon>Araneoidea</taxon>
        <taxon>Araneidae</taxon>
        <taxon>Caerostris</taxon>
    </lineage>
</organism>
<dbReference type="AlphaFoldDB" id="A0AAV4QWH6"/>